<evidence type="ECO:0000256" key="4">
    <source>
        <dbReference type="ARBA" id="ARBA00022692"/>
    </source>
</evidence>
<dbReference type="GO" id="GO:0005886">
    <property type="term" value="C:plasma membrane"/>
    <property type="evidence" value="ECO:0007669"/>
    <property type="project" value="UniProtKB-SubCell"/>
</dbReference>
<dbReference type="GO" id="GO:0071916">
    <property type="term" value="F:dipeptide transmembrane transporter activity"/>
    <property type="evidence" value="ECO:0007669"/>
    <property type="project" value="TreeGrafter"/>
</dbReference>
<evidence type="ECO:0000256" key="1">
    <source>
        <dbReference type="ARBA" id="ARBA00004651"/>
    </source>
</evidence>
<proteinExistence type="inferred from homology"/>
<feature type="transmembrane region" description="Helical" evidence="7">
    <location>
        <begin position="150"/>
        <end position="174"/>
    </location>
</feature>
<feature type="transmembrane region" description="Helical" evidence="7">
    <location>
        <begin position="285"/>
        <end position="308"/>
    </location>
</feature>
<feature type="transmembrane region" description="Helical" evidence="7">
    <location>
        <begin position="180"/>
        <end position="198"/>
    </location>
</feature>
<comment type="subcellular location">
    <subcellularLocation>
        <location evidence="1 7">Cell membrane</location>
        <topology evidence="1 7">Multi-pass membrane protein</topology>
    </subcellularLocation>
</comment>
<dbReference type="PANTHER" id="PTHR43386">
    <property type="entry name" value="OLIGOPEPTIDE TRANSPORT SYSTEM PERMEASE PROTEIN APPC"/>
    <property type="match status" value="1"/>
</dbReference>
<sequence>MSSTAGWIRGSGSAGRPRGKRVATDTVTSGAVAAIGTTGVSRFAGILRSLRRSPAGFIGFIIVALLVLITSIGPIFTPTIEPNIKEILLPFGSPGHLLGTDNEGKDVLIQMIDGGRSVIFIGFVAAAISTALAIALGSLAAYLGGWVDSAVVTAADVVLTVPQIVLLAVLGALFKLDSPLLLALLVGGLSWPVLTRAVRSQVLSLKEREFVEAARLLDLGTPRVVFVEILPNMASFILMNFMIGVTNAIYSLVGLYLLGLAPLTGSNWGIMLNRAWIAGAIFNDASLGFILSPVVAITLLLLGLVMMTRSLEEILNPRLRDR</sequence>
<keyword evidence="2 7" id="KW-0813">Transport</keyword>
<feature type="transmembrane region" description="Helical" evidence="7">
    <location>
        <begin position="241"/>
        <end position="265"/>
    </location>
</feature>
<gene>
    <name evidence="10" type="ORF">E1261_13825</name>
</gene>
<dbReference type="EMBL" id="SMKA01000048">
    <property type="protein sequence ID" value="TDC30268.1"/>
    <property type="molecule type" value="Genomic_DNA"/>
</dbReference>
<dbReference type="Gene3D" id="1.10.3720.10">
    <property type="entry name" value="MetI-like"/>
    <property type="match status" value="1"/>
</dbReference>
<keyword evidence="4 7" id="KW-0812">Transmembrane</keyword>
<protein>
    <submittedName>
        <fullName evidence="10">ABC transporter permease</fullName>
    </submittedName>
</protein>
<keyword evidence="3" id="KW-1003">Cell membrane</keyword>
<organism evidence="10 11">
    <name type="scientific">Kribbella albertanoniae</name>
    <dbReference type="NCBI Taxonomy" id="1266829"/>
    <lineage>
        <taxon>Bacteria</taxon>
        <taxon>Bacillati</taxon>
        <taxon>Actinomycetota</taxon>
        <taxon>Actinomycetes</taxon>
        <taxon>Propionibacteriales</taxon>
        <taxon>Kribbellaceae</taxon>
        <taxon>Kribbella</taxon>
    </lineage>
</organism>
<evidence type="ECO:0000313" key="10">
    <source>
        <dbReference type="EMBL" id="TDC30268.1"/>
    </source>
</evidence>
<feature type="region of interest" description="Disordered" evidence="8">
    <location>
        <begin position="1"/>
        <end position="23"/>
    </location>
</feature>
<evidence type="ECO:0000313" key="11">
    <source>
        <dbReference type="Proteomes" id="UP000295075"/>
    </source>
</evidence>
<feature type="transmembrane region" description="Helical" evidence="7">
    <location>
        <begin position="118"/>
        <end position="143"/>
    </location>
</feature>
<accession>A0A4R4Q597</accession>
<dbReference type="SUPFAM" id="SSF161098">
    <property type="entry name" value="MetI-like"/>
    <property type="match status" value="1"/>
</dbReference>
<keyword evidence="6 7" id="KW-0472">Membrane</keyword>
<keyword evidence="5 7" id="KW-1133">Transmembrane helix</keyword>
<feature type="domain" description="ABC transmembrane type-1" evidence="9">
    <location>
        <begin position="119"/>
        <end position="308"/>
    </location>
</feature>
<dbReference type="InterPro" id="IPR035906">
    <property type="entry name" value="MetI-like_sf"/>
</dbReference>
<evidence type="ECO:0000256" key="3">
    <source>
        <dbReference type="ARBA" id="ARBA00022475"/>
    </source>
</evidence>
<reference evidence="10 11" key="1">
    <citation type="submission" date="2019-03" db="EMBL/GenBank/DDBJ databases">
        <title>Draft genome sequences of novel Actinobacteria.</title>
        <authorList>
            <person name="Sahin N."/>
            <person name="Ay H."/>
            <person name="Saygin H."/>
        </authorList>
    </citation>
    <scope>NUCLEOTIDE SEQUENCE [LARGE SCALE GENOMIC DNA]</scope>
    <source>
        <strain evidence="10 11">JCM 30547</strain>
    </source>
</reference>
<dbReference type="OrthoDB" id="8906042at2"/>
<dbReference type="Pfam" id="PF00528">
    <property type="entry name" value="BPD_transp_1"/>
    <property type="match status" value="1"/>
</dbReference>
<name>A0A4R4Q597_9ACTN</name>
<evidence type="ECO:0000256" key="2">
    <source>
        <dbReference type="ARBA" id="ARBA00022448"/>
    </source>
</evidence>
<evidence type="ECO:0000256" key="5">
    <source>
        <dbReference type="ARBA" id="ARBA00022989"/>
    </source>
</evidence>
<dbReference type="Proteomes" id="UP000295075">
    <property type="component" value="Unassembled WGS sequence"/>
</dbReference>
<dbReference type="PANTHER" id="PTHR43386:SF1">
    <property type="entry name" value="D,D-DIPEPTIDE TRANSPORT SYSTEM PERMEASE PROTEIN DDPC-RELATED"/>
    <property type="match status" value="1"/>
</dbReference>
<dbReference type="CDD" id="cd06261">
    <property type="entry name" value="TM_PBP2"/>
    <property type="match status" value="1"/>
</dbReference>
<feature type="transmembrane region" description="Helical" evidence="7">
    <location>
        <begin position="55"/>
        <end position="76"/>
    </location>
</feature>
<evidence type="ECO:0000256" key="6">
    <source>
        <dbReference type="ARBA" id="ARBA00023136"/>
    </source>
</evidence>
<dbReference type="PROSITE" id="PS50928">
    <property type="entry name" value="ABC_TM1"/>
    <property type="match status" value="1"/>
</dbReference>
<evidence type="ECO:0000259" key="9">
    <source>
        <dbReference type="PROSITE" id="PS50928"/>
    </source>
</evidence>
<dbReference type="InterPro" id="IPR000515">
    <property type="entry name" value="MetI-like"/>
</dbReference>
<dbReference type="AlphaFoldDB" id="A0A4R4Q597"/>
<dbReference type="InterPro" id="IPR050366">
    <property type="entry name" value="BP-dependent_transpt_permease"/>
</dbReference>
<comment type="similarity">
    <text evidence="7">Belongs to the binding-protein-dependent transport system permease family.</text>
</comment>
<dbReference type="InterPro" id="IPR025966">
    <property type="entry name" value="OppC_N"/>
</dbReference>
<evidence type="ECO:0000256" key="8">
    <source>
        <dbReference type="SAM" id="MobiDB-lite"/>
    </source>
</evidence>
<dbReference type="Pfam" id="PF12911">
    <property type="entry name" value="OppC_N"/>
    <property type="match status" value="1"/>
</dbReference>
<comment type="caution">
    <text evidence="10">The sequence shown here is derived from an EMBL/GenBank/DDBJ whole genome shotgun (WGS) entry which is preliminary data.</text>
</comment>
<keyword evidence="11" id="KW-1185">Reference proteome</keyword>
<evidence type="ECO:0000256" key="7">
    <source>
        <dbReference type="RuleBase" id="RU363032"/>
    </source>
</evidence>